<protein>
    <recommendedName>
        <fullName evidence="4">Amidase</fullName>
    </recommendedName>
</protein>
<feature type="region of interest" description="Disordered" evidence="1">
    <location>
        <begin position="523"/>
        <end position="546"/>
    </location>
</feature>
<feature type="compositionally biased region" description="Acidic residues" evidence="1">
    <location>
        <begin position="305"/>
        <end position="319"/>
    </location>
</feature>
<dbReference type="Proteomes" id="UP001642502">
    <property type="component" value="Unassembled WGS sequence"/>
</dbReference>
<comment type="caution">
    <text evidence="2">The sequence shown here is derived from an EMBL/GenBank/DDBJ whole genome shotgun (WGS) entry which is preliminary data.</text>
</comment>
<dbReference type="PANTHER" id="PTHR35711:SF1">
    <property type="entry name" value="ECTODERMAL, ISOFORM F"/>
    <property type="match status" value="1"/>
</dbReference>
<evidence type="ECO:0000256" key="1">
    <source>
        <dbReference type="SAM" id="MobiDB-lite"/>
    </source>
</evidence>
<evidence type="ECO:0000313" key="2">
    <source>
        <dbReference type="EMBL" id="CAK7266687.1"/>
    </source>
</evidence>
<proteinExistence type="predicted"/>
<name>A0ABP0DHY0_9PEZI</name>
<gene>
    <name evidence="2" type="ORF">SEPCBS119000_002156</name>
</gene>
<feature type="compositionally biased region" description="Low complexity" evidence="1">
    <location>
        <begin position="21"/>
        <end position="38"/>
    </location>
</feature>
<feature type="compositionally biased region" description="Polar residues" evidence="1">
    <location>
        <begin position="145"/>
        <end position="156"/>
    </location>
</feature>
<feature type="compositionally biased region" description="Acidic residues" evidence="1">
    <location>
        <begin position="78"/>
        <end position="107"/>
    </location>
</feature>
<accession>A0ABP0DHY0</accession>
<reference evidence="2 3" key="1">
    <citation type="submission" date="2024-01" db="EMBL/GenBank/DDBJ databases">
        <authorList>
            <person name="Allen C."/>
            <person name="Tagirdzhanova G."/>
        </authorList>
    </citation>
    <scope>NUCLEOTIDE SEQUENCE [LARGE SCALE GENOMIC DNA]</scope>
    <source>
        <strain evidence="2 3">CBS 119000</strain>
    </source>
</reference>
<feature type="region of interest" description="Disordered" evidence="1">
    <location>
        <begin position="1"/>
        <end position="161"/>
    </location>
</feature>
<dbReference type="EMBL" id="CAWUON010000020">
    <property type="protein sequence ID" value="CAK7266687.1"/>
    <property type="molecule type" value="Genomic_DNA"/>
</dbReference>
<organism evidence="2 3">
    <name type="scientific">Sporothrix epigloea</name>
    <dbReference type="NCBI Taxonomy" id="1892477"/>
    <lineage>
        <taxon>Eukaryota</taxon>
        <taxon>Fungi</taxon>
        <taxon>Dikarya</taxon>
        <taxon>Ascomycota</taxon>
        <taxon>Pezizomycotina</taxon>
        <taxon>Sordariomycetes</taxon>
        <taxon>Sordariomycetidae</taxon>
        <taxon>Ophiostomatales</taxon>
        <taxon>Ophiostomataceae</taxon>
        <taxon>Sporothrix</taxon>
    </lineage>
</organism>
<feature type="compositionally biased region" description="Acidic residues" evidence="1">
    <location>
        <begin position="263"/>
        <end position="273"/>
    </location>
</feature>
<feature type="compositionally biased region" description="Acidic residues" evidence="1">
    <location>
        <begin position="39"/>
        <end position="54"/>
    </location>
</feature>
<feature type="region of interest" description="Disordered" evidence="1">
    <location>
        <begin position="631"/>
        <end position="698"/>
    </location>
</feature>
<dbReference type="PANTHER" id="PTHR35711">
    <property type="entry name" value="EXPRESSED PROTEIN"/>
    <property type="match status" value="1"/>
</dbReference>
<keyword evidence="3" id="KW-1185">Reference proteome</keyword>
<evidence type="ECO:0000313" key="3">
    <source>
        <dbReference type="Proteomes" id="UP001642502"/>
    </source>
</evidence>
<sequence length="698" mass="76155">MTRGVRRKDLPPKTRRRRGSDSSSSLDLSSDGGYSALDDVSDSEDDDEDDVVAAEEEHIIQGVTRARHAPSPRPAVQNEEEDADEEEDVNADSSDDENEEELEEVNEADFPAFALADTADQSNDDHGDDTMLATPRYADDGASWNGISESDANMNGASAPKRQVRFADLPDSDSDSTSSDVSVHQFFPDIFIEQGSLDPGFRREIENDSDSSVSSSFWDYSSGYGLDNDAILAQLSDADLLAADLSGMNGNMLPFMAEQTGAEAEDEEDDQEPDGYQSDGDTTEEDEPQLIPIRRKLARRIQLIDSDEDTSDSDSEAEAPLDSCRGQPRAKRYLLTPRSKRPVAFIHPHTGKMVIFTPERPPQAPTSSMNSMNAMDSINSINAMDAMNVMSDPIFDTSNILLPPGEDLTQSSPLINNSSSVMMGAMISSNTFGDYMHTQNVGPIEAFFPTLSSDAFLGEDSDFSGEYLEDDGESNLRIEDFIQFDRTPAEDVDPVDQIFDMSEPALMQGDDLFLGLDVGLEGGLPDDDDNLPTPLGTTPMGPPSSVRRMSFAASSSICADDEREDEDDEKYNNVPPLLAHFGKNSDAVGAFRRNQINQQLIYSNKATAESLAFSGPYTMGTLRGIKNGSFSAVATPITPPRRPKQRQIKSGLASIHDAGSSNHQELASQKRKASNAGSDSLNHHKRPRSISELNNIYL</sequence>
<evidence type="ECO:0008006" key="4">
    <source>
        <dbReference type="Google" id="ProtNLM"/>
    </source>
</evidence>
<feature type="region of interest" description="Disordered" evidence="1">
    <location>
        <begin position="260"/>
        <end position="330"/>
    </location>
</feature>